<dbReference type="PANTHER" id="PTHR30290:SF10">
    <property type="entry name" value="PERIPLASMIC OLIGOPEPTIDE-BINDING PROTEIN-RELATED"/>
    <property type="match status" value="1"/>
</dbReference>
<gene>
    <name evidence="6" type="ORF">GZA08_09595</name>
</gene>
<dbReference type="AlphaFoldDB" id="A0A6B2JSL8"/>
<feature type="domain" description="Solute-binding protein family 5" evidence="5">
    <location>
        <begin position="45"/>
        <end position="404"/>
    </location>
</feature>
<dbReference type="InterPro" id="IPR000914">
    <property type="entry name" value="SBP_5_dom"/>
</dbReference>
<evidence type="ECO:0000256" key="1">
    <source>
        <dbReference type="ARBA" id="ARBA00004418"/>
    </source>
</evidence>
<organism evidence="6 7">
    <name type="scientific">Pseudoroseicyclus tamaricis</name>
    <dbReference type="NCBI Taxonomy" id="2705421"/>
    <lineage>
        <taxon>Bacteria</taxon>
        <taxon>Pseudomonadati</taxon>
        <taxon>Pseudomonadota</taxon>
        <taxon>Alphaproteobacteria</taxon>
        <taxon>Rhodobacterales</taxon>
        <taxon>Paracoccaceae</taxon>
        <taxon>Pseudoroseicyclus</taxon>
    </lineage>
</organism>
<protein>
    <submittedName>
        <fullName evidence="6">ABC transporter substrate-binding protein</fullName>
    </submittedName>
</protein>
<evidence type="ECO:0000259" key="5">
    <source>
        <dbReference type="Pfam" id="PF00496"/>
    </source>
</evidence>
<reference evidence="6 7" key="1">
    <citation type="submission" date="2020-02" db="EMBL/GenBank/DDBJ databases">
        <title>Pseudoroseicyclus tamarix, sp. nov., isolated from offshore sediment of a Tamarix chinensis forest.</title>
        <authorList>
            <person name="Gai Y."/>
        </authorList>
    </citation>
    <scope>NUCLEOTIDE SEQUENCE [LARGE SCALE GENOMIC DNA]</scope>
    <source>
        <strain evidence="6 7">CLL3-39</strain>
    </source>
</reference>
<keyword evidence="4" id="KW-0732">Signal</keyword>
<proteinExistence type="inferred from homology"/>
<dbReference type="CDD" id="cd08512">
    <property type="entry name" value="PBP2_NikA_DppA_OppA_like_7"/>
    <property type="match status" value="1"/>
</dbReference>
<name>A0A6B2JSL8_9RHOB</name>
<dbReference type="Pfam" id="PF00496">
    <property type="entry name" value="SBP_bac_5"/>
    <property type="match status" value="1"/>
</dbReference>
<dbReference type="PIRSF" id="PIRSF002741">
    <property type="entry name" value="MppA"/>
    <property type="match status" value="1"/>
</dbReference>
<dbReference type="Gene3D" id="3.90.76.10">
    <property type="entry name" value="Dipeptide-binding Protein, Domain 1"/>
    <property type="match status" value="1"/>
</dbReference>
<dbReference type="EMBL" id="JAAGAB010000002">
    <property type="protein sequence ID" value="NDV01218.1"/>
    <property type="molecule type" value="Genomic_DNA"/>
</dbReference>
<accession>A0A6B2JSL8</accession>
<evidence type="ECO:0000256" key="3">
    <source>
        <dbReference type="ARBA" id="ARBA00022448"/>
    </source>
</evidence>
<dbReference type="GO" id="GO:1904680">
    <property type="term" value="F:peptide transmembrane transporter activity"/>
    <property type="evidence" value="ECO:0007669"/>
    <property type="project" value="TreeGrafter"/>
</dbReference>
<dbReference type="SUPFAM" id="SSF53850">
    <property type="entry name" value="Periplasmic binding protein-like II"/>
    <property type="match status" value="1"/>
</dbReference>
<evidence type="ECO:0000256" key="2">
    <source>
        <dbReference type="ARBA" id="ARBA00005695"/>
    </source>
</evidence>
<evidence type="ECO:0000256" key="4">
    <source>
        <dbReference type="ARBA" id="ARBA00022729"/>
    </source>
</evidence>
<dbReference type="PANTHER" id="PTHR30290">
    <property type="entry name" value="PERIPLASMIC BINDING COMPONENT OF ABC TRANSPORTER"/>
    <property type="match status" value="1"/>
</dbReference>
<keyword evidence="3" id="KW-0813">Transport</keyword>
<comment type="caution">
    <text evidence="6">The sequence shown here is derived from an EMBL/GenBank/DDBJ whole genome shotgun (WGS) entry which is preliminary data.</text>
</comment>
<sequence length="498" mass="55686">MAKGIDDVVNGFDPAQAYLGTDYEITSNTYRMLVTLDPEDGTRYISDLAESWEVAEDGLTITFILRDDVVFESGNPVTAEDVRWSIWRLMKMGQYPATDYALLGWSAETIDEIVEAVDERTFVIHMPEVRAPGTVLNTLASPRGCVVDKLTALEHEVDGDMGNAWLRTHSAGSGSYKLTEWLAGDRIILDANPNAEVQPNVPRLLIRNVADPATQLLLLEQDDIDIARDLGSDQLPSVREQDDLVEVSALTTAQMNIVMNQDHEILSNPLVIQAIKWAVDCEAIANNITPGIWDVWQASFLPSNVKGAVPSTFYKDSDRARQLLEEAGYPDGFSITLDHFAAWPWANIAQAIQSDMAEIGIDVQLVSADQGQVITKYRAREHELALVYWATNLYDPDYNARTWCINIDDSEDSELKTQAWRNHFIDDDMAARADAAGKELDEEVRAEMYHQLQIDFMERAPVSWLLQMRDIAVHRAETPGLHLGGLAYLNRFAGITKS</sequence>
<dbReference type="Proteomes" id="UP000474757">
    <property type="component" value="Unassembled WGS sequence"/>
</dbReference>
<dbReference type="GO" id="GO:0030288">
    <property type="term" value="C:outer membrane-bounded periplasmic space"/>
    <property type="evidence" value="ECO:0007669"/>
    <property type="project" value="UniProtKB-ARBA"/>
</dbReference>
<comment type="similarity">
    <text evidence="2">Belongs to the bacterial solute-binding protein 5 family.</text>
</comment>
<dbReference type="Gene3D" id="3.10.105.10">
    <property type="entry name" value="Dipeptide-binding Protein, Domain 3"/>
    <property type="match status" value="1"/>
</dbReference>
<dbReference type="Gene3D" id="3.40.190.10">
    <property type="entry name" value="Periplasmic binding protein-like II"/>
    <property type="match status" value="1"/>
</dbReference>
<dbReference type="GO" id="GO:0043190">
    <property type="term" value="C:ATP-binding cassette (ABC) transporter complex"/>
    <property type="evidence" value="ECO:0007669"/>
    <property type="project" value="InterPro"/>
</dbReference>
<evidence type="ECO:0000313" key="6">
    <source>
        <dbReference type="EMBL" id="NDV01218.1"/>
    </source>
</evidence>
<comment type="subcellular location">
    <subcellularLocation>
        <location evidence="1">Periplasm</location>
    </subcellularLocation>
</comment>
<dbReference type="GO" id="GO:0015833">
    <property type="term" value="P:peptide transport"/>
    <property type="evidence" value="ECO:0007669"/>
    <property type="project" value="TreeGrafter"/>
</dbReference>
<dbReference type="InterPro" id="IPR030678">
    <property type="entry name" value="Peptide/Ni-bd"/>
</dbReference>
<evidence type="ECO:0000313" key="7">
    <source>
        <dbReference type="Proteomes" id="UP000474757"/>
    </source>
</evidence>
<dbReference type="InterPro" id="IPR039424">
    <property type="entry name" value="SBP_5"/>
</dbReference>
<keyword evidence="7" id="KW-1185">Reference proteome</keyword>